<dbReference type="EMBL" id="LATX01001920">
    <property type="protein sequence ID" value="KTB36202.1"/>
    <property type="molecule type" value="Genomic_DNA"/>
</dbReference>
<reference evidence="1 2" key="1">
    <citation type="submission" date="2015-12" db="EMBL/GenBank/DDBJ databases">
        <title>Draft genome sequence of Moniliophthora roreri, the causal agent of frosty pod rot of cacao.</title>
        <authorList>
            <person name="Aime M.C."/>
            <person name="Diaz-Valderrama J.R."/>
            <person name="Kijpornyongpan T."/>
            <person name="Phillips-Mora W."/>
        </authorList>
    </citation>
    <scope>NUCLEOTIDE SEQUENCE [LARGE SCALE GENOMIC DNA]</scope>
    <source>
        <strain evidence="1 2">MCA 2952</strain>
    </source>
</reference>
<protein>
    <submittedName>
        <fullName evidence="1">Uncharacterized protein</fullName>
    </submittedName>
</protein>
<dbReference type="Proteomes" id="UP000054988">
    <property type="component" value="Unassembled WGS sequence"/>
</dbReference>
<gene>
    <name evidence="1" type="ORF">WG66_11226</name>
</gene>
<proteinExistence type="predicted"/>
<evidence type="ECO:0000313" key="2">
    <source>
        <dbReference type="Proteomes" id="UP000054988"/>
    </source>
</evidence>
<name>A0A0W0FIQ9_MONRR</name>
<evidence type="ECO:0000313" key="1">
    <source>
        <dbReference type="EMBL" id="KTB36202.1"/>
    </source>
</evidence>
<sequence>MTRYFKIPQGMNGELKKECGELSHLMVHATLFSSSSESLHPSDISGHLKKNKTTHDTLAPEEHVNVMKAWVVGLLELGRVYGVGPVRAES</sequence>
<comment type="caution">
    <text evidence="1">The sequence shown here is derived from an EMBL/GenBank/DDBJ whole genome shotgun (WGS) entry which is preliminary data.</text>
</comment>
<dbReference type="AlphaFoldDB" id="A0A0W0FIQ9"/>
<organism evidence="1 2">
    <name type="scientific">Moniliophthora roreri</name>
    <name type="common">Frosty pod rot fungus</name>
    <name type="synonym">Monilia roreri</name>
    <dbReference type="NCBI Taxonomy" id="221103"/>
    <lineage>
        <taxon>Eukaryota</taxon>
        <taxon>Fungi</taxon>
        <taxon>Dikarya</taxon>
        <taxon>Basidiomycota</taxon>
        <taxon>Agaricomycotina</taxon>
        <taxon>Agaricomycetes</taxon>
        <taxon>Agaricomycetidae</taxon>
        <taxon>Agaricales</taxon>
        <taxon>Marasmiineae</taxon>
        <taxon>Marasmiaceae</taxon>
        <taxon>Moniliophthora</taxon>
    </lineage>
</organism>
<accession>A0A0W0FIQ9</accession>